<evidence type="ECO:0000259" key="1">
    <source>
        <dbReference type="Pfam" id="PF01471"/>
    </source>
</evidence>
<dbReference type="SUPFAM" id="SSF47090">
    <property type="entry name" value="PGBD-like"/>
    <property type="match status" value="1"/>
</dbReference>
<keyword evidence="3" id="KW-1185">Reference proteome</keyword>
<dbReference type="InterPro" id="IPR036365">
    <property type="entry name" value="PGBD-like_sf"/>
</dbReference>
<accession>A0A371AZQ2</accession>
<feature type="domain" description="Peptidoglycan binding-like" evidence="1">
    <location>
        <begin position="332"/>
        <end position="392"/>
    </location>
</feature>
<proteinExistence type="predicted"/>
<organism evidence="2 3">
    <name type="scientific">Anaerosacchariphilus polymeriproducens</name>
    <dbReference type="NCBI Taxonomy" id="1812858"/>
    <lineage>
        <taxon>Bacteria</taxon>
        <taxon>Bacillati</taxon>
        <taxon>Bacillota</taxon>
        <taxon>Clostridia</taxon>
        <taxon>Lachnospirales</taxon>
        <taxon>Lachnospiraceae</taxon>
        <taxon>Anaerosacchariphilus</taxon>
    </lineage>
</organism>
<dbReference type="AlphaFoldDB" id="A0A371AZQ2"/>
<name>A0A371AZQ2_9FIRM</name>
<dbReference type="InterPro" id="IPR036366">
    <property type="entry name" value="PGBDSf"/>
</dbReference>
<gene>
    <name evidence="2" type="ORF">DWV06_01905</name>
</gene>
<dbReference type="Proteomes" id="UP000255036">
    <property type="component" value="Unassembled WGS sequence"/>
</dbReference>
<dbReference type="Gene3D" id="1.10.101.10">
    <property type="entry name" value="PGBD-like superfamily/PGBD"/>
    <property type="match status" value="1"/>
</dbReference>
<reference evidence="2 3" key="1">
    <citation type="submission" date="2018-07" db="EMBL/GenBank/DDBJ databases">
        <title>Anaerosacharophilus polymeroproducens gen. nov. sp. nov., an anaerobic bacterium isolated from salt field.</title>
        <authorList>
            <person name="Kim W."/>
            <person name="Yang S.-H."/>
            <person name="Oh J."/>
            <person name="Lee J.-H."/>
            <person name="Kwon K.K."/>
        </authorList>
    </citation>
    <scope>NUCLEOTIDE SEQUENCE [LARGE SCALE GENOMIC DNA]</scope>
    <source>
        <strain evidence="2 3">MCWD5</strain>
    </source>
</reference>
<sequence length="407" mass="45596">MGQFQVRCTTINSFPIEDAKAIVTYSGDVTNVLAELTTNNSGLSEVVSLPAPNIDYSLEPTSSTRPFSIYDVRVSAPGFETIVFFNIEIFSNTLAQQDVILNPLVEEDIGPEEEIVIQPNTLYGEYPPKIPEEPIKPIRETGEIVLSEVVIPEYIIVHDGVPNKWAPNYWIRFRDYIKNVACSEIYSTWPESTIYANVLAILSFTLNRVFTEWYVSKGYNFTITSSTAYDHKWTRGRNIFQNIGFIVDSVFVNYLSFPGVKQPILTQYCDGNRVQCPNWMSQWGSKYLGDQGYSAVQIIRNYYGNAMFINTATQVSGVPSSWGNENLTIGSRGESVRTIQSQLNRIADAYPALPKLSVDGIYGPKTSAAVKQFQSIFSLPQTGIVDRATWYKISQIYVAVTRMASGA</sequence>
<dbReference type="Pfam" id="PF01471">
    <property type="entry name" value="PG_binding_1"/>
    <property type="match status" value="1"/>
</dbReference>
<dbReference type="OrthoDB" id="2933491at2"/>
<comment type="caution">
    <text evidence="2">The sequence shown here is derived from an EMBL/GenBank/DDBJ whole genome shotgun (WGS) entry which is preliminary data.</text>
</comment>
<protein>
    <submittedName>
        <fullName evidence="2">Peptidoglycan-binding protein</fullName>
    </submittedName>
</protein>
<dbReference type="InterPro" id="IPR002477">
    <property type="entry name" value="Peptidoglycan-bd-like"/>
</dbReference>
<dbReference type="EMBL" id="QRCT01000009">
    <property type="protein sequence ID" value="RDU25037.1"/>
    <property type="molecule type" value="Genomic_DNA"/>
</dbReference>
<evidence type="ECO:0000313" key="2">
    <source>
        <dbReference type="EMBL" id="RDU25037.1"/>
    </source>
</evidence>
<evidence type="ECO:0000313" key="3">
    <source>
        <dbReference type="Proteomes" id="UP000255036"/>
    </source>
</evidence>